<evidence type="ECO:0000256" key="1">
    <source>
        <dbReference type="SAM" id="Phobius"/>
    </source>
</evidence>
<evidence type="ECO:0000313" key="2">
    <source>
        <dbReference type="EMBL" id="EEV20177.1"/>
    </source>
</evidence>
<keyword evidence="1" id="KW-0472">Membrane</keyword>
<dbReference type="STRING" id="596324.TREVI0001_2339"/>
<name>C8PQW5_9SPIR</name>
<evidence type="ECO:0000313" key="3">
    <source>
        <dbReference type="Proteomes" id="UP000004509"/>
    </source>
</evidence>
<keyword evidence="1" id="KW-1133">Transmembrane helix</keyword>
<dbReference type="EMBL" id="ACYH01000040">
    <property type="protein sequence ID" value="EEV20177.1"/>
    <property type="molecule type" value="Genomic_DNA"/>
</dbReference>
<dbReference type="Proteomes" id="UP000004509">
    <property type="component" value="Unassembled WGS sequence"/>
</dbReference>
<accession>C8PQW5</accession>
<gene>
    <name evidence="2" type="ORF">TREVI0001_2339</name>
</gene>
<sequence>MMMYIYLALLLYVLVMVVANILTEKSITKQLNAALVIIPLILRILFIK</sequence>
<dbReference type="eggNOG" id="ENOG5033HY5">
    <property type="taxonomic scope" value="Bacteria"/>
</dbReference>
<keyword evidence="1" id="KW-0812">Transmembrane</keyword>
<feature type="transmembrane region" description="Helical" evidence="1">
    <location>
        <begin position="29"/>
        <end position="46"/>
    </location>
</feature>
<proteinExistence type="predicted"/>
<protein>
    <submittedName>
        <fullName evidence="2">Uncharacterized protein</fullName>
    </submittedName>
</protein>
<organism evidence="2 3">
    <name type="scientific">Treponema vincentii ATCC 35580</name>
    <dbReference type="NCBI Taxonomy" id="596324"/>
    <lineage>
        <taxon>Bacteria</taxon>
        <taxon>Pseudomonadati</taxon>
        <taxon>Spirochaetota</taxon>
        <taxon>Spirochaetia</taxon>
        <taxon>Spirochaetales</taxon>
        <taxon>Treponemataceae</taxon>
        <taxon>Treponema</taxon>
    </lineage>
</organism>
<dbReference type="AlphaFoldDB" id="C8PQW5"/>
<reference evidence="2 3" key="1">
    <citation type="submission" date="2009-07" db="EMBL/GenBank/DDBJ databases">
        <authorList>
            <person name="Madupu R."/>
            <person name="Sebastian Y."/>
            <person name="Durkin A.S."/>
            <person name="Torralba M."/>
            <person name="Methe B."/>
            <person name="Sutton G.G."/>
            <person name="Strausberg R.L."/>
            <person name="Nelson K.E."/>
        </authorList>
    </citation>
    <scope>NUCLEOTIDE SEQUENCE [LARGE SCALE GENOMIC DNA]</scope>
    <source>
        <strain evidence="2 3">ATCC 35580</strain>
    </source>
</reference>
<comment type="caution">
    <text evidence="2">The sequence shown here is derived from an EMBL/GenBank/DDBJ whole genome shotgun (WGS) entry which is preliminary data.</text>
</comment>